<evidence type="ECO:0000256" key="4">
    <source>
        <dbReference type="ARBA" id="ARBA00022771"/>
    </source>
</evidence>
<dbReference type="InterPro" id="IPR044744">
    <property type="entry name" value="ZNRF4/RNF13/RNF167_PA"/>
</dbReference>
<dbReference type="SUPFAM" id="SSF52025">
    <property type="entry name" value="PA domain"/>
    <property type="match status" value="1"/>
</dbReference>
<dbReference type="InterPro" id="IPR001841">
    <property type="entry name" value="Znf_RING"/>
</dbReference>
<dbReference type="Gene3D" id="3.30.40.10">
    <property type="entry name" value="Zinc/RING finger domain, C3HC4 (zinc finger)"/>
    <property type="match status" value="1"/>
</dbReference>
<evidence type="ECO:0000256" key="7">
    <source>
        <dbReference type="ARBA" id="ARBA00023136"/>
    </source>
</evidence>
<dbReference type="PANTHER" id="PTHR45931:SF20">
    <property type="entry name" value="RING-TYPE E3 UBIQUITIN TRANSFERASE"/>
    <property type="match status" value="1"/>
</dbReference>
<dbReference type="EMBL" id="LR899014">
    <property type="protein sequence ID" value="CAD7093516.1"/>
    <property type="molecule type" value="Genomic_DNA"/>
</dbReference>
<dbReference type="FunFam" id="3.50.30.30:FF:000026">
    <property type="entry name" value="E3 ubiquitin-protein ligase RNF13"/>
    <property type="match status" value="1"/>
</dbReference>
<evidence type="ECO:0000256" key="8">
    <source>
        <dbReference type="ARBA" id="ARBA00023180"/>
    </source>
</evidence>
<keyword evidence="7 12" id="KW-0472">Membrane</keyword>
<dbReference type="GO" id="GO:0005737">
    <property type="term" value="C:cytoplasm"/>
    <property type="evidence" value="ECO:0007669"/>
    <property type="project" value="UniProtKB-ARBA"/>
</dbReference>
<keyword evidence="5" id="KW-0862">Zinc</keyword>
<evidence type="ECO:0000256" key="3">
    <source>
        <dbReference type="ARBA" id="ARBA00022729"/>
    </source>
</evidence>
<keyword evidence="4 10" id="KW-0863">Zinc-finger</keyword>
<sequence length="511" mass="57075">MNSVNIIAIYFITLAYVALGDIIIYRADTEEIIEEFHDLPAQFGGTVPTEGLKVFAIESFPTDGCGKISPAPVKPDDFPLPPAKFVVVIARTNCTFEDKVRNAQTAGYDGAIVFNIGSNELERMSAKNGEDIHIPSVFVGELSGRLIINNYVWKSGYKLLLKEDYPFNINTHLILPFSILVGLCFISMVVYMIYKCAREQRRLRRHRLPKRLLKKIPVIKYNKNQPYESCSICLDDYVEGEKLRVLPCAHAYHCQCIDPWLTKSRRICPLCKRKVFVRGEPRNVRRRNNSSDSMSDSETDDTTPLLNPVENSNHGTFSIGQRNIQGDNANERPTSDDENLLADSSNQSSTGRVNPFNRVPNLPPNLLDELTGRQSIWSRLSRIFRRRPDSPTQLSNTSDSLPITNDITVSVSAAINTSQHPSSNNVLNTNLSGSFKDSDDEENVAQSSIYEPIASPTDANAINQMFVHTPSEGRLGVVALPNVNFNTTATSGADGSRVNGRRRNEDRSFMV</sequence>
<keyword evidence="3" id="KW-0732">Signal</keyword>
<feature type="compositionally biased region" description="Polar residues" evidence="11">
    <location>
        <begin position="309"/>
        <end position="328"/>
    </location>
</feature>
<feature type="transmembrane region" description="Helical" evidence="12">
    <location>
        <begin position="6"/>
        <end position="25"/>
    </location>
</feature>
<dbReference type="Pfam" id="PF13639">
    <property type="entry name" value="zf-RING_2"/>
    <property type="match status" value="1"/>
</dbReference>
<dbReference type="SMART" id="SM00184">
    <property type="entry name" value="RING"/>
    <property type="match status" value="1"/>
</dbReference>
<dbReference type="GO" id="GO:0061630">
    <property type="term" value="F:ubiquitin protein ligase activity"/>
    <property type="evidence" value="ECO:0007669"/>
    <property type="project" value="TreeGrafter"/>
</dbReference>
<evidence type="ECO:0000256" key="6">
    <source>
        <dbReference type="ARBA" id="ARBA00022989"/>
    </source>
</evidence>
<evidence type="ECO:0000259" key="13">
    <source>
        <dbReference type="PROSITE" id="PS50089"/>
    </source>
</evidence>
<dbReference type="SUPFAM" id="SSF57850">
    <property type="entry name" value="RING/U-box"/>
    <property type="match status" value="1"/>
</dbReference>
<feature type="compositionally biased region" description="Basic and acidic residues" evidence="11">
    <location>
        <begin position="502"/>
        <end position="511"/>
    </location>
</feature>
<protein>
    <recommendedName>
        <fullName evidence="13">RING-type domain-containing protein</fullName>
    </recommendedName>
</protein>
<feature type="region of interest" description="Disordered" evidence="11">
    <location>
        <begin position="282"/>
        <end position="367"/>
    </location>
</feature>
<dbReference type="GO" id="GO:0008270">
    <property type="term" value="F:zinc ion binding"/>
    <property type="evidence" value="ECO:0007669"/>
    <property type="project" value="UniProtKB-KW"/>
</dbReference>
<dbReference type="Proteomes" id="UP000594454">
    <property type="component" value="Chromosome 6"/>
</dbReference>
<keyword evidence="6 12" id="KW-1133">Transmembrane helix</keyword>
<comment type="subcellular location">
    <subcellularLocation>
        <location evidence="9">Endomembrane system</location>
        <topology evidence="9">Single-pass type I membrane protein</topology>
    </subcellularLocation>
</comment>
<dbReference type="PANTHER" id="PTHR45931">
    <property type="entry name" value="SI:CH211-59O9.10"/>
    <property type="match status" value="1"/>
</dbReference>
<feature type="region of interest" description="Disordered" evidence="11">
    <location>
        <begin position="487"/>
        <end position="511"/>
    </location>
</feature>
<dbReference type="InterPro" id="IPR051834">
    <property type="entry name" value="RING_finger_E3_ligase"/>
</dbReference>
<organism evidence="14 15">
    <name type="scientific">Hermetia illucens</name>
    <name type="common">Black soldier fly</name>
    <dbReference type="NCBI Taxonomy" id="343691"/>
    <lineage>
        <taxon>Eukaryota</taxon>
        <taxon>Metazoa</taxon>
        <taxon>Ecdysozoa</taxon>
        <taxon>Arthropoda</taxon>
        <taxon>Hexapoda</taxon>
        <taxon>Insecta</taxon>
        <taxon>Pterygota</taxon>
        <taxon>Neoptera</taxon>
        <taxon>Endopterygota</taxon>
        <taxon>Diptera</taxon>
        <taxon>Brachycera</taxon>
        <taxon>Stratiomyomorpha</taxon>
        <taxon>Stratiomyidae</taxon>
        <taxon>Hermetiinae</taxon>
        <taxon>Hermetia</taxon>
    </lineage>
</organism>
<dbReference type="Pfam" id="PF02225">
    <property type="entry name" value="PA"/>
    <property type="match status" value="1"/>
</dbReference>
<dbReference type="Gene3D" id="3.50.30.30">
    <property type="match status" value="1"/>
</dbReference>
<dbReference type="InterPro" id="IPR046450">
    <property type="entry name" value="PA_dom_sf"/>
</dbReference>
<keyword evidence="2" id="KW-0479">Metal-binding</keyword>
<dbReference type="GO" id="GO:0012505">
    <property type="term" value="C:endomembrane system"/>
    <property type="evidence" value="ECO:0007669"/>
    <property type="project" value="UniProtKB-SubCell"/>
</dbReference>
<evidence type="ECO:0000256" key="1">
    <source>
        <dbReference type="ARBA" id="ARBA00022692"/>
    </source>
</evidence>
<dbReference type="GO" id="GO:0006511">
    <property type="term" value="P:ubiquitin-dependent protein catabolic process"/>
    <property type="evidence" value="ECO:0007669"/>
    <property type="project" value="TreeGrafter"/>
</dbReference>
<dbReference type="InterPro" id="IPR013083">
    <property type="entry name" value="Znf_RING/FYVE/PHD"/>
</dbReference>
<keyword evidence="8" id="KW-0325">Glycoprotein</keyword>
<evidence type="ECO:0000256" key="5">
    <source>
        <dbReference type="ARBA" id="ARBA00022833"/>
    </source>
</evidence>
<evidence type="ECO:0000313" key="15">
    <source>
        <dbReference type="Proteomes" id="UP000594454"/>
    </source>
</evidence>
<name>A0A7R8Z2E9_HERIL</name>
<feature type="domain" description="RING-type" evidence="13">
    <location>
        <begin position="230"/>
        <end position="272"/>
    </location>
</feature>
<dbReference type="GO" id="GO:0005634">
    <property type="term" value="C:nucleus"/>
    <property type="evidence" value="ECO:0007669"/>
    <property type="project" value="TreeGrafter"/>
</dbReference>
<dbReference type="FunCoup" id="A0A7R8Z2E9">
    <property type="interactions" value="1333"/>
</dbReference>
<evidence type="ECO:0000256" key="12">
    <source>
        <dbReference type="SAM" id="Phobius"/>
    </source>
</evidence>
<evidence type="ECO:0000256" key="10">
    <source>
        <dbReference type="PROSITE-ProRule" id="PRU00175"/>
    </source>
</evidence>
<keyword evidence="1 12" id="KW-0812">Transmembrane</keyword>
<dbReference type="PROSITE" id="PS50089">
    <property type="entry name" value="ZF_RING_2"/>
    <property type="match status" value="1"/>
</dbReference>
<evidence type="ECO:0000256" key="11">
    <source>
        <dbReference type="SAM" id="MobiDB-lite"/>
    </source>
</evidence>
<gene>
    <name evidence="14" type="ORF">HERILL_LOCUS15793</name>
</gene>
<dbReference type="FunFam" id="3.30.40.10:FF:000429">
    <property type="entry name" value="E3 ubiquitin-protein ligase RNF13"/>
    <property type="match status" value="1"/>
</dbReference>
<dbReference type="InParanoid" id="A0A7R8Z2E9"/>
<reference evidence="14 15" key="1">
    <citation type="submission" date="2020-11" db="EMBL/GenBank/DDBJ databases">
        <authorList>
            <person name="Wallbank WR R."/>
            <person name="Pardo Diaz C."/>
            <person name="Kozak K."/>
            <person name="Martin S."/>
            <person name="Jiggins C."/>
            <person name="Moest M."/>
            <person name="Warren A I."/>
            <person name="Generalovic N T."/>
            <person name="Byers J.R.P. K."/>
            <person name="Montejo-Kovacevich G."/>
            <person name="Yen C E."/>
        </authorList>
    </citation>
    <scope>NUCLEOTIDE SEQUENCE [LARGE SCALE GENOMIC DNA]</scope>
</reference>
<evidence type="ECO:0000313" key="14">
    <source>
        <dbReference type="EMBL" id="CAD7093516.1"/>
    </source>
</evidence>
<dbReference type="OMA" id="TIKYETC"/>
<accession>A0A7R8Z2E9</accession>
<keyword evidence="15" id="KW-1185">Reference proteome</keyword>
<evidence type="ECO:0000256" key="9">
    <source>
        <dbReference type="ARBA" id="ARBA00046288"/>
    </source>
</evidence>
<feature type="compositionally biased region" description="Polar residues" evidence="11">
    <location>
        <begin position="342"/>
        <end position="352"/>
    </location>
</feature>
<dbReference type="AlphaFoldDB" id="A0A7R8Z2E9"/>
<dbReference type="InterPro" id="IPR003137">
    <property type="entry name" value="PA_domain"/>
</dbReference>
<evidence type="ECO:0000256" key="2">
    <source>
        <dbReference type="ARBA" id="ARBA00022723"/>
    </source>
</evidence>
<dbReference type="CDD" id="cd02123">
    <property type="entry name" value="PA_C_RZF_like"/>
    <property type="match status" value="1"/>
</dbReference>
<feature type="transmembrane region" description="Helical" evidence="12">
    <location>
        <begin position="173"/>
        <end position="194"/>
    </location>
</feature>
<proteinExistence type="predicted"/>